<dbReference type="EMBL" id="CP081303">
    <property type="protein sequence ID" value="QZE14955.1"/>
    <property type="molecule type" value="Genomic_DNA"/>
</dbReference>
<evidence type="ECO:0000313" key="2">
    <source>
        <dbReference type="Proteomes" id="UP000826212"/>
    </source>
</evidence>
<dbReference type="Proteomes" id="UP000826212">
    <property type="component" value="Chromosome"/>
</dbReference>
<proteinExistence type="predicted"/>
<organism evidence="1 2">
    <name type="scientific">Halosquirtibacter laminarini</name>
    <dbReference type="NCBI Taxonomy" id="3374600"/>
    <lineage>
        <taxon>Bacteria</taxon>
        <taxon>Pseudomonadati</taxon>
        <taxon>Bacteroidota</taxon>
        <taxon>Bacteroidia</taxon>
        <taxon>Marinilabiliales</taxon>
        <taxon>Prolixibacteraceae</taxon>
        <taxon>Halosquirtibacter</taxon>
    </lineage>
</organism>
<evidence type="ECO:0000313" key="1">
    <source>
        <dbReference type="EMBL" id="QZE14955.1"/>
    </source>
</evidence>
<sequence length="406" mass="47692">MGNSDRQNVISASDTSIGFDYQFYYFFYLTLGLKHGEKIGLEEKDDVHVELSNGDLILIQTKHTLQTRSDGESINLTERDKDLWKTISNWTKIINEQASPLDYVKKTTFQLISNKSLASNQFIINLKQLAEDDINVSYFKSYLKSLHDSTTDKTICNYINEFKAIKAALLKEFVMHIGFEFNQDDLIRLIKQRILEKIYQKNRVDDVYVKLHSELRDTNYLSVKNGTKNVIGFEDFINKFRKCFQVAMSDKLPVRSFQFSLPENPEEQLFIKQLIHIRDISIEDREEIIEFTTQLLQLYNNLKTWEDDGDLLPSELKKFNEETIQIWKNNFKAKYRKIKHKINSGNSIEELNDNIKETAVSLLDEMRNKILKIDDTILSTELSNGHLYLLTESQEIGWQYDWKKTE</sequence>
<reference evidence="1" key="1">
    <citation type="submission" date="2021-08" db="EMBL/GenBank/DDBJ databases">
        <title>Novel anaerobic bacterium isolated from sea squirt in East Sea, Republic of Korea.</title>
        <authorList>
            <person name="Nguyen T.H."/>
            <person name="Li Z."/>
            <person name="Lee Y.-J."/>
            <person name="Ko J."/>
            <person name="Kim S.-G."/>
        </authorList>
    </citation>
    <scope>NUCLEOTIDE SEQUENCE</scope>
    <source>
        <strain evidence="1">KCTC 25031</strain>
    </source>
</reference>
<accession>A0AC61NKC3</accession>
<name>A0AC61NKC3_9BACT</name>
<keyword evidence="2" id="KW-1185">Reference proteome</keyword>
<gene>
    <name evidence="1" type="ORF">K4L44_03770</name>
</gene>
<protein>
    <submittedName>
        <fullName evidence="1">Uncharacterized protein</fullName>
    </submittedName>
</protein>